<accession>K4KMM6</accession>
<dbReference type="HOGENOM" id="CLU_129909_0_0_6"/>
<organism evidence="2 3">
    <name type="scientific">Simiduia agarivorans (strain DSM 21679 / JCM 13881 / BCRC 17597 / SA1)</name>
    <dbReference type="NCBI Taxonomy" id="1117647"/>
    <lineage>
        <taxon>Bacteria</taxon>
        <taxon>Pseudomonadati</taxon>
        <taxon>Pseudomonadota</taxon>
        <taxon>Gammaproteobacteria</taxon>
        <taxon>Cellvibrionales</taxon>
        <taxon>Cellvibrionaceae</taxon>
        <taxon>Simiduia</taxon>
    </lineage>
</organism>
<dbReference type="STRING" id="1117647.M5M_16495"/>
<dbReference type="Proteomes" id="UP000000466">
    <property type="component" value="Chromosome"/>
</dbReference>
<dbReference type="eggNOG" id="ENOG5032TPS">
    <property type="taxonomic scope" value="Bacteria"/>
</dbReference>
<sequence>MAKANLFSSVKGVLTLSGSPLAGATINRSVRWRDEEHTDSTTTDKDGRFEFPAIMSSGSIPRLPAEFNAFQSMTVDHDGSQVLIWETVKAESEENAELEGQPMVLTCELSEASRFEHLLLNSIETRCRW</sequence>
<evidence type="ECO:0000259" key="1">
    <source>
        <dbReference type="Pfam" id="PF20598"/>
    </source>
</evidence>
<gene>
    <name evidence="2" type="ordered locus">M5M_16495</name>
</gene>
<dbReference type="InterPro" id="IPR046474">
    <property type="entry name" value="DUF6795"/>
</dbReference>
<dbReference type="EMBL" id="CP003746">
    <property type="protein sequence ID" value="AFV00430.1"/>
    <property type="molecule type" value="Genomic_DNA"/>
</dbReference>
<dbReference type="KEGG" id="saga:M5M_16495"/>
<reference evidence="2 3" key="1">
    <citation type="journal article" date="2013" name="Genome Announc.">
        <title>Complete genome sequence of Simiduia agarivorans SA1(T), a marine bacterium able to degrade a variety of polysaccharides.</title>
        <authorList>
            <person name="Lin S.Y."/>
            <person name="Shieh W.Y."/>
            <person name="Chen J.S."/>
            <person name="Tang S.L."/>
        </authorList>
    </citation>
    <scope>NUCLEOTIDE SEQUENCE [LARGE SCALE GENOMIC DNA]</scope>
    <source>
        <strain evidence="3">DSM 21679 / JCM 13881 / BCRC 17597 / SA1</strain>
    </source>
</reference>
<protein>
    <recommendedName>
        <fullName evidence="1">DUF6795 domain-containing protein</fullName>
    </recommendedName>
</protein>
<dbReference type="AlphaFoldDB" id="K4KMM6"/>
<proteinExistence type="predicted"/>
<dbReference type="Pfam" id="PF20598">
    <property type="entry name" value="DUF6795"/>
    <property type="match status" value="1"/>
</dbReference>
<name>K4KMM6_SIMAS</name>
<keyword evidence="3" id="KW-1185">Reference proteome</keyword>
<dbReference type="SUPFAM" id="SSF49464">
    <property type="entry name" value="Carboxypeptidase regulatory domain-like"/>
    <property type="match status" value="1"/>
</dbReference>
<evidence type="ECO:0000313" key="2">
    <source>
        <dbReference type="EMBL" id="AFV00430.1"/>
    </source>
</evidence>
<feature type="domain" description="DUF6795" evidence="1">
    <location>
        <begin position="10"/>
        <end position="111"/>
    </location>
</feature>
<dbReference type="InterPro" id="IPR008969">
    <property type="entry name" value="CarboxyPept-like_regulatory"/>
</dbReference>
<evidence type="ECO:0000313" key="3">
    <source>
        <dbReference type="Proteomes" id="UP000000466"/>
    </source>
</evidence>